<dbReference type="Gene3D" id="2.60.40.2840">
    <property type="match status" value="1"/>
</dbReference>
<dbReference type="Proteomes" id="UP000694846">
    <property type="component" value="Unplaced"/>
</dbReference>
<feature type="region of interest" description="Disordered" evidence="1">
    <location>
        <begin position="464"/>
        <end position="514"/>
    </location>
</feature>
<feature type="region of interest" description="Disordered" evidence="1">
    <location>
        <begin position="175"/>
        <end position="218"/>
    </location>
</feature>
<protein>
    <submittedName>
        <fullName evidence="4">Uncharacterized protein LOC112679438 isoform X1</fullName>
    </submittedName>
</protein>
<dbReference type="GeneID" id="112679438"/>
<evidence type="ECO:0000313" key="3">
    <source>
        <dbReference type="Proteomes" id="UP000694846"/>
    </source>
</evidence>
<gene>
    <name evidence="4" type="primary">LOC112679438</name>
</gene>
<dbReference type="InterPro" id="IPR041611">
    <property type="entry name" value="SKICH"/>
</dbReference>
<evidence type="ECO:0000313" key="4">
    <source>
        <dbReference type="RefSeq" id="XP_025405018.1"/>
    </source>
</evidence>
<dbReference type="AlphaFoldDB" id="A0A8B8F2V7"/>
<name>A0A8B8F2V7_9HEMI</name>
<proteinExistence type="predicted"/>
<evidence type="ECO:0000256" key="1">
    <source>
        <dbReference type="SAM" id="MobiDB-lite"/>
    </source>
</evidence>
<accession>A0A8B8F2V7</accession>
<feature type="compositionally biased region" description="Polar residues" evidence="1">
    <location>
        <begin position="206"/>
        <end position="216"/>
    </location>
</feature>
<organism evidence="3 4">
    <name type="scientific">Sipha flava</name>
    <name type="common">yellow sugarcane aphid</name>
    <dbReference type="NCBI Taxonomy" id="143950"/>
    <lineage>
        <taxon>Eukaryota</taxon>
        <taxon>Metazoa</taxon>
        <taxon>Ecdysozoa</taxon>
        <taxon>Arthropoda</taxon>
        <taxon>Hexapoda</taxon>
        <taxon>Insecta</taxon>
        <taxon>Pterygota</taxon>
        <taxon>Neoptera</taxon>
        <taxon>Paraneoptera</taxon>
        <taxon>Hemiptera</taxon>
        <taxon>Sternorrhyncha</taxon>
        <taxon>Aphidomorpha</taxon>
        <taxon>Aphidoidea</taxon>
        <taxon>Aphididae</taxon>
        <taxon>Sipha</taxon>
    </lineage>
</organism>
<keyword evidence="3" id="KW-1185">Reference proteome</keyword>
<dbReference type="Pfam" id="PF17751">
    <property type="entry name" value="SKICH"/>
    <property type="match status" value="1"/>
</dbReference>
<reference evidence="4" key="1">
    <citation type="submission" date="2025-08" db="UniProtKB">
        <authorList>
            <consortium name="RefSeq"/>
        </authorList>
    </citation>
    <scope>IDENTIFICATION</scope>
    <source>
        <tissue evidence="4">Whole body</tissue>
    </source>
</reference>
<feature type="compositionally biased region" description="Polar residues" evidence="1">
    <location>
        <begin position="175"/>
        <end position="190"/>
    </location>
</feature>
<feature type="compositionally biased region" description="Basic and acidic residues" evidence="1">
    <location>
        <begin position="464"/>
        <end position="489"/>
    </location>
</feature>
<dbReference type="RefSeq" id="XP_025405018.1">
    <property type="nucleotide sequence ID" value="XM_025549233.1"/>
</dbReference>
<evidence type="ECO:0000259" key="2">
    <source>
        <dbReference type="Pfam" id="PF17751"/>
    </source>
</evidence>
<sequence>MSSASVVSEQIAAAVFVQEAIWNLRHPDHSNRTKIQKCWSNIRKDLDMNDNMEQIVKIFVQHSYFIENDLIVDYNVEQGAHVNISQKDWIALIPKGWSGVDEQVAFKTVDISSDIVNLPIKSIVMEKKCFQDVVECDKYYQLMYVSQYLEILGKSEYFVFLHHTSICNCASSIKTKSKGNSRPNRNSTVFSKPIRRQSPTPHDFYKNQQQNNAANSEKSKSKQWLANKCIKCNAPNNFAAVESALHAKIQDLTISNEIKKQSLLTLEDDLTQTLELINKQFKLHKNISQEKNNIEQFIDDIVDGLLNDGKITFWAHDQEFSVIREYPDKIKTSLLSDDFTTFVNNESLNSSKEVQMKAIIGQQEKTIQHLMHKIKDMLGTFLKENEQLTKKNNNISPLSENNIGNMGYMDRSGTTYFSPSPNINDTLNSINVCLSKSIKNNILKLPEKNVFEKELSDIPESKEHLLNKDDKNQMLTFEDQKKEKSDCTKSTKSGFNKKKNGLSTIELNKNNDLE</sequence>
<feature type="domain" description="SKICH" evidence="2">
    <location>
        <begin position="60"/>
        <end position="159"/>
    </location>
</feature>
<dbReference type="OrthoDB" id="10015001at2759"/>